<protein>
    <submittedName>
        <fullName evidence="2">Uncharacterized protein</fullName>
    </submittedName>
</protein>
<sequence length="67" mass="7468">MPSDSFRADETALSSFATAPQLQERQPSSSSTALGGIKQREAMWLEWEQHFLTEIALRADASDGFQH</sequence>
<organism evidence="2 3">
    <name type="scientific">Azorhizobium oxalatiphilum</name>
    <dbReference type="NCBI Taxonomy" id="980631"/>
    <lineage>
        <taxon>Bacteria</taxon>
        <taxon>Pseudomonadati</taxon>
        <taxon>Pseudomonadota</taxon>
        <taxon>Alphaproteobacteria</taxon>
        <taxon>Hyphomicrobiales</taxon>
        <taxon>Xanthobacteraceae</taxon>
        <taxon>Azorhizobium</taxon>
    </lineage>
</organism>
<dbReference type="EMBL" id="BMCT01000004">
    <property type="protein sequence ID" value="GGF67856.1"/>
    <property type="molecule type" value="Genomic_DNA"/>
</dbReference>
<gene>
    <name evidence="2" type="ORF">GCM10007301_29460</name>
</gene>
<evidence type="ECO:0000313" key="3">
    <source>
        <dbReference type="Proteomes" id="UP000606044"/>
    </source>
</evidence>
<dbReference type="Proteomes" id="UP000606044">
    <property type="component" value="Unassembled WGS sequence"/>
</dbReference>
<feature type="compositionally biased region" description="Polar residues" evidence="1">
    <location>
        <begin position="12"/>
        <end position="33"/>
    </location>
</feature>
<keyword evidence="3" id="KW-1185">Reference proteome</keyword>
<feature type="region of interest" description="Disordered" evidence="1">
    <location>
        <begin position="1"/>
        <end position="34"/>
    </location>
</feature>
<name>A0A917C381_9HYPH</name>
<feature type="compositionally biased region" description="Basic and acidic residues" evidence="1">
    <location>
        <begin position="1"/>
        <end position="10"/>
    </location>
</feature>
<accession>A0A917C381</accession>
<evidence type="ECO:0000313" key="2">
    <source>
        <dbReference type="EMBL" id="GGF67856.1"/>
    </source>
</evidence>
<comment type="caution">
    <text evidence="2">The sequence shown here is derived from an EMBL/GenBank/DDBJ whole genome shotgun (WGS) entry which is preliminary data.</text>
</comment>
<reference evidence="2" key="2">
    <citation type="submission" date="2020-09" db="EMBL/GenBank/DDBJ databases">
        <authorList>
            <person name="Sun Q."/>
            <person name="Sedlacek I."/>
        </authorList>
    </citation>
    <scope>NUCLEOTIDE SEQUENCE</scope>
    <source>
        <strain evidence="2">CCM 7897</strain>
    </source>
</reference>
<dbReference type="AlphaFoldDB" id="A0A917C381"/>
<proteinExistence type="predicted"/>
<reference evidence="2" key="1">
    <citation type="journal article" date="2014" name="Int. J. Syst. Evol. Microbiol.">
        <title>Complete genome sequence of Corynebacterium casei LMG S-19264T (=DSM 44701T), isolated from a smear-ripened cheese.</title>
        <authorList>
            <consortium name="US DOE Joint Genome Institute (JGI-PGF)"/>
            <person name="Walter F."/>
            <person name="Albersmeier A."/>
            <person name="Kalinowski J."/>
            <person name="Ruckert C."/>
        </authorList>
    </citation>
    <scope>NUCLEOTIDE SEQUENCE</scope>
    <source>
        <strain evidence="2">CCM 7897</strain>
    </source>
</reference>
<evidence type="ECO:0000256" key="1">
    <source>
        <dbReference type="SAM" id="MobiDB-lite"/>
    </source>
</evidence>